<dbReference type="SUPFAM" id="SSF46689">
    <property type="entry name" value="Homeodomain-like"/>
    <property type="match status" value="1"/>
</dbReference>
<evidence type="ECO:0000256" key="1">
    <source>
        <dbReference type="ARBA" id="ARBA00023015"/>
    </source>
</evidence>
<dbReference type="InterPro" id="IPR001647">
    <property type="entry name" value="HTH_TetR"/>
</dbReference>
<proteinExistence type="predicted"/>
<dbReference type="Pfam" id="PF00440">
    <property type="entry name" value="TetR_N"/>
    <property type="match status" value="1"/>
</dbReference>
<dbReference type="PRINTS" id="PR00455">
    <property type="entry name" value="HTHTETR"/>
</dbReference>
<evidence type="ECO:0000259" key="5">
    <source>
        <dbReference type="PROSITE" id="PS50977"/>
    </source>
</evidence>
<dbReference type="PROSITE" id="PS50977">
    <property type="entry name" value="HTH_TETR_2"/>
    <property type="match status" value="1"/>
</dbReference>
<dbReference type="InterPro" id="IPR011075">
    <property type="entry name" value="TetR_C"/>
</dbReference>
<sequence length="201" mass="22325">MTVGPTSGAPGRPRSTEADTAILDAALDLLVERGIGAISIEQVAQRAGVTRATVYRRYADRTELLIAAIHHDHDAAPDELPEPDDVEQLLSWWAQALGTPAAGRGWPLIRRLMTELYDHPELAEAFTEVSVEPRNRWIRAALIRDRDRGRFPADADLGVVQQIITGAVVTHLLTRPDGTTAHEIEDYLLAVLRETRYRRNP</sequence>
<reference evidence="7" key="1">
    <citation type="submission" date="2023-07" db="EMBL/GenBank/DDBJ databases">
        <title>30 novel species of actinomycetes from the DSMZ collection.</title>
        <authorList>
            <person name="Nouioui I."/>
        </authorList>
    </citation>
    <scope>NUCLEOTIDE SEQUENCE [LARGE SCALE GENOMIC DNA]</scope>
    <source>
        <strain evidence="7">DSM 45055</strain>
    </source>
</reference>
<dbReference type="InterPro" id="IPR036271">
    <property type="entry name" value="Tet_transcr_reg_TetR-rel_C_sf"/>
</dbReference>
<dbReference type="InterPro" id="IPR009057">
    <property type="entry name" value="Homeodomain-like_sf"/>
</dbReference>
<gene>
    <name evidence="6" type="ORF">RM446_01905</name>
</gene>
<dbReference type="Pfam" id="PF16859">
    <property type="entry name" value="TetR_C_11"/>
    <property type="match status" value="1"/>
</dbReference>
<comment type="caution">
    <text evidence="6">The sequence shown here is derived from an EMBL/GenBank/DDBJ whole genome shotgun (WGS) entry which is preliminary data.</text>
</comment>
<keyword evidence="1" id="KW-0805">Transcription regulation</keyword>
<accession>A0ABU2KNT6</accession>
<dbReference type="Gene3D" id="1.10.10.60">
    <property type="entry name" value="Homeodomain-like"/>
    <property type="match status" value="1"/>
</dbReference>
<dbReference type="PANTHER" id="PTHR30055:SF148">
    <property type="entry name" value="TETR-FAMILY TRANSCRIPTIONAL REGULATOR"/>
    <property type="match status" value="1"/>
</dbReference>
<organism evidence="6 7">
    <name type="scientific">Streptomonospora wellingtoniae</name>
    <dbReference type="NCBI Taxonomy" id="3075544"/>
    <lineage>
        <taxon>Bacteria</taxon>
        <taxon>Bacillati</taxon>
        <taxon>Actinomycetota</taxon>
        <taxon>Actinomycetes</taxon>
        <taxon>Streptosporangiales</taxon>
        <taxon>Nocardiopsidaceae</taxon>
        <taxon>Streptomonospora</taxon>
    </lineage>
</organism>
<evidence type="ECO:0000256" key="4">
    <source>
        <dbReference type="PROSITE-ProRule" id="PRU00335"/>
    </source>
</evidence>
<feature type="DNA-binding region" description="H-T-H motif" evidence="4">
    <location>
        <begin position="39"/>
        <end position="58"/>
    </location>
</feature>
<dbReference type="Gene3D" id="1.10.357.10">
    <property type="entry name" value="Tetracycline Repressor, domain 2"/>
    <property type="match status" value="1"/>
</dbReference>
<protein>
    <submittedName>
        <fullName evidence="6">TetR/AcrR family transcriptional regulator</fullName>
    </submittedName>
</protein>
<dbReference type="EMBL" id="JAVREK010000002">
    <property type="protein sequence ID" value="MDT0300862.1"/>
    <property type="molecule type" value="Genomic_DNA"/>
</dbReference>
<name>A0ABU2KNT6_9ACTN</name>
<dbReference type="SUPFAM" id="SSF48498">
    <property type="entry name" value="Tetracyclin repressor-like, C-terminal domain"/>
    <property type="match status" value="1"/>
</dbReference>
<evidence type="ECO:0000256" key="2">
    <source>
        <dbReference type="ARBA" id="ARBA00023125"/>
    </source>
</evidence>
<dbReference type="InterPro" id="IPR050109">
    <property type="entry name" value="HTH-type_TetR-like_transc_reg"/>
</dbReference>
<keyword evidence="7" id="KW-1185">Reference proteome</keyword>
<keyword evidence="2 4" id="KW-0238">DNA-binding</keyword>
<keyword evidence="3" id="KW-0804">Transcription</keyword>
<evidence type="ECO:0000313" key="7">
    <source>
        <dbReference type="Proteomes" id="UP001183226"/>
    </source>
</evidence>
<evidence type="ECO:0000256" key="3">
    <source>
        <dbReference type="ARBA" id="ARBA00023163"/>
    </source>
</evidence>
<feature type="domain" description="HTH tetR-type" evidence="5">
    <location>
        <begin position="16"/>
        <end position="76"/>
    </location>
</feature>
<dbReference type="PANTHER" id="PTHR30055">
    <property type="entry name" value="HTH-TYPE TRANSCRIPTIONAL REGULATOR RUTR"/>
    <property type="match status" value="1"/>
</dbReference>
<dbReference type="Proteomes" id="UP001183226">
    <property type="component" value="Unassembled WGS sequence"/>
</dbReference>
<evidence type="ECO:0000313" key="6">
    <source>
        <dbReference type="EMBL" id="MDT0300862.1"/>
    </source>
</evidence>